<evidence type="ECO:0000256" key="3">
    <source>
        <dbReference type="ARBA" id="ARBA00022989"/>
    </source>
</evidence>
<feature type="domain" description="NfeD-like C-terminal" evidence="6">
    <location>
        <begin position="88"/>
        <end position="143"/>
    </location>
</feature>
<proteinExistence type="predicted"/>
<keyword evidence="3 5" id="KW-1133">Transmembrane helix</keyword>
<keyword evidence="4 5" id="KW-0472">Membrane</keyword>
<evidence type="ECO:0000256" key="2">
    <source>
        <dbReference type="ARBA" id="ARBA00022692"/>
    </source>
</evidence>
<feature type="transmembrane region" description="Helical" evidence="5">
    <location>
        <begin position="50"/>
        <end position="69"/>
    </location>
</feature>
<evidence type="ECO:0000256" key="5">
    <source>
        <dbReference type="SAM" id="Phobius"/>
    </source>
</evidence>
<keyword evidence="2 5" id="KW-0812">Transmembrane</keyword>
<evidence type="ECO:0000256" key="1">
    <source>
        <dbReference type="ARBA" id="ARBA00004141"/>
    </source>
</evidence>
<protein>
    <submittedName>
        <fullName evidence="7">NfeD family protein</fullName>
    </submittedName>
</protein>
<dbReference type="Proteomes" id="UP001422074">
    <property type="component" value="Unassembled WGS sequence"/>
</dbReference>
<sequence length="159" mass="16509">MDWFSQYGWMLWLGLALVLAGAETVTLGLVAVMLSGGALAAAVAALLGGPAWLQVLLFAAVSVAMIAFVRPLALRHMRPAIEDSRTNVDRLVGARATVLEPVDASRGLVKIGGEVWSARAERGEFLPGDPVTVVAIDGATAIVASTGNGSPYRARPGES</sequence>
<dbReference type="PANTHER" id="PTHR33507:SF3">
    <property type="entry name" value="INNER MEMBRANE PROTEIN YBBJ"/>
    <property type="match status" value="1"/>
</dbReference>
<comment type="caution">
    <text evidence="7">The sequence shown here is derived from an EMBL/GenBank/DDBJ whole genome shotgun (WGS) entry which is preliminary data.</text>
</comment>
<dbReference type="RefSeq" id="WP_345885463.1">
    <property type="nucleotide sequence ID" value="NZ_JBDFRB010000009.1"/>
</dbReference>
<reference evidence="7 8" key="1">
    <citation type="submission" date="2024-05" db="EMBL/GenBank/DDBJ databases">
        <title>Sinomonas sp. nov., isolated from a waste landfill.</title>
        <authorList>
            <person name="Zhao Y."/>
        </authorList>
    </citation>
    <scope>NUCLEOTIDE SEQUENCE [LARGE SCALE GENOMIC DNA]</scope>
    <source>
        <strain evidence="7 8">CCTCC AB2014300</strain>
    </source>
</reference>
<evidence type="ECO:0000313" key="7">
    <source>
        <dbReference type="EMBL" id="MEN2745110.1"/>
    </source>
</evidence>
<evidence type="ECO:0000256" key="4">
    <source>
        <dbReference type="ARBA" id="ARBA00023136"/>
    </source>
</evidence>
<name>A0ABU9X112_9MICC</name>
<gene>
    <name evidence="7" type="ORF">ABCQ75_11235</name>
</gene>
<accession>A0ABU9X112</accession>
<organism evidence="7 8">
    <name type="scientific">Sinomonas halotolerans</name>
    <dbReference type="NCBI Taxonomy" id="1644133"/>
    <lineage>
        <taxon>Bacteria</taxon>
        <taxon>Bacillati</taxon>
        <taxon>Actinomycetota</taxon>
        <taxon>Actinomycetes</taxon>
        <taxon>Micrococcales</taxon>
        <taxon>Micrococcaceae</taxon>
        <taxon>Sinomonas</taxon>
    </lineage>
</organism>
<dbReference type="PANTHER" id="PTHR33507">
    <property type="entry name" value="INNER MEMBRANE PROTEIN YBBJ"/>
    <property type="match status" value="1"/>
</dbReference>
<dbReference type="Pfam" id="PF01957">
    <property type="entry name" value="NfeD"/>
    <property type="match status" value="1"/>
</dbReference>
<dbReference type="InterPro" id="IPR052165">
    <property type="entry name" value="Membrane_assoc_protease"/>
</dbReference>
<dbReference type="InterPro" id="IPR012340">
    <property type="entry name" value="NA-bd_OB-fold"/>
</dbReference>
<dbReference type="SUPFAM" id="SSF141322">
    <property type="entry name" value="NfeD domain-like"/>
    <property type="match status" value="1"/>
</dbReference>
<dbReference type="EMBL" id="JBDFRB010000009">
    <property type="protein sequence ID" value="MEN2745110.1"/>
    <property type="molecule type" value="Genomic_DNA"/>
</dbReference>
<comment type="subcellular location">
    <subcellularLocation>
        <location evidence="1">Membrane</location>
        <topology evidence="1">Multi-pass membrane protein</topology>
    </subcellularLocation>
</comment>
<keyword evidence="8" id="KW-1185">Reference proteome</keyword>
<evidence type="ECO:0000313" key="8">
    <source>
        <dbReference type="Proteomes" id="UP001422074"/>
    </source>
</evidence>
<dbReference type="Gene3D" id="2.40.50.140">
    <property type="entry name" value="Nucleic acid-binding proteins"/>
    <property type="match status" value="1"/>
</dbReference>
<evidence type="ECO:0000259" key="6">
    <source>
        <dbReference type="Pfam" id="PF01957"/>
    </source>
</evidence>
<dbReference type="InterPro" id="IPR002810">
    <property type="entry name" value="NfeD-like_C"/>
</dbReference>